<dbReference type="InterPro" id="IPR002350">
    <property type="entry name" value="Kazal_dom"/>
</dbReference>
<evidence type="ECO:0000313" key="3">
    <source>
        <dbReference type="EMBL" id="TGY93975.1"/>
    </source>
</evidence>
<reference evidence="3 4" key="1">
    <citation type="journal article" date="2013" name="Int. J. Syst. Evol. Microbiol.">
        <title>Marinicauda pacifica gen. nov., sp. nov., a prosthecate alphaproteobacterium of the family Hyphomonadaceae isolated from deep seawater.</title>
        <authorList>
            <person name="Zhang X.Y."/>
            <person name="Li G.W."/>
            <person name="Wang C.S."/>
            <person name="Zhang Y.J."/>
            <person name="Xu X.W."/>
            <person name="Li H."/>
            <person name="Liu A."/>
            <person name="Liu C."/>
            <person name="Xie B.B."/>
            <person name="Qin Q.L."/>
            <person name="Xu Z."/>
            <person name="Chen X.L."/>
            <person name="Zhou B.C."/>
            <person name="Zhang Y.Z."/>
        </authorList>
    </citation>
    <scope>NUCLEOTIDE SEQUENCE [LARGE SCALE GENOMIC DNA]</scope>
    <source>
        <strain evidence="3 4">P-1 km-3</strain>
    </source>
</reference>
<keyword evidence="3" id="KW-0645">Protease</keyword>
<accession>A0A4S2HD51</accession>
<dbReference type="InterPro" id="IPR036058">
    <property type="entry name" value="Kazal_dom_sf"/>
</dbReference>
<dbReference type="Gene3D" id="3.30.60.30">
    <property type="match status" value="1"/>
</dbReference>
<evidence type="ECO:0000259" key="2">
    <source>
        <dbReference type="PROSITE" id="PS51465"/>
    </source>
</evidence>
<gene>
    <name evidence="3" type="ORF">E5162_01415</name>
</gene>
<dbReference type="Proteomes" id="UP000305451">
    <property type="component" value="Unassembled WGS sequence"/>
</dbReference>
<protein>
    <submittedName>
        <fullName evidence="3">Serine protease</fullName>
    </submittedName>
</protein>
<evidence type="ECO:0000313" key="4">
    <source>
        <dbReference type="Proteomes" id="UP000305451"/>
    </source>
</evidence>
<dbReference type="Pfam" id="PF00050">
    <property type="entry name" value="Kazal_1"/>
    <property type="match status" value="1"/>
</dbReference>
<dbReference type="RefSeq" id="WP_135943170.1">
    <property type="nucleotide sequence ID" value="NZ_BMEI01000001.1"/>
</dbReference>
<feature type="domain" description="Kazal-like" evidence="2">
    <location>
        <begin position="68"/>
        <end position="117"/>
    </location>
</feature>
<keyword evidence="1" id="KW-0732">Signal</keyword>
<keyword evidence="4" id="KW-1185">Reference proteome</keyword>
<dbReference type="AlphaFoldDB" id="A0A4S2HD51"/>
<dbReference type="SMART" id="SM00280">
    <property type="entry name" value="KAZAL"/>
    <property type="match status" value="1"/>
</dbReference>
<organism evidence="3 4">
    <name type="scientific">Marinicauda pacifica</name>
    <dbReference type="NCBI Taxonomy" id="1133559"/>
    <lineage>
        <taxon>Bacteria</taxon>
        <taxon>Pseudomonadati</taxon>
        <taxon>Pseudomonadota</taxon>
        <taxon>Alphaproteobacteria</taxon>
        <taxon>Maricaulales</taxon>
        <taxon>Maricaulaceae</taxon>
        <taxon>Marinicauda</taxon>
    </lineage>
</organism>
<dbReference type="OrthoDB" id="9800302at2"/>
<feature type="chain" id="PRO_5020754536" evidence="1">
    <location>
        <begin position="20"/>
        <end position="119"/>
    </location>
</feature>
<dbReference type="GO" id="GO:0006508">
    <property type="term" value="P:proteolysis"/>
    <property type="evidence" value="ECO:0007669"/>
    <property type="project" value="UniProtKB-KW"/>
</dbReference>
<dbReference type="PROSITE" id="PS51465">
    <property type="entry name" value="KAZAL_2"/>
    <property type="match status" value="1"/>
</dbReference>
<dbReference type="GO" id="GO:0008233">
    <property type="term" value="F:peptidase activity"/>
    <property type="evidence" value="ECO:0007669"/>
    <property type="project" value="UniProtKB-KW"/>
</dbReference>
<dbReference type="EMBL" id="SRXV01000001">
    <property type="protein sequence ID" value="TGY93975.1"/>
    <property type="molecule type" value="Genomic_DNA"/>
</dbReference>
<keyword evidence="3" id="KW-0378">Hydrolase</keyword>
<comment type="caution">
    <text evidence="3">The sequence shown here is derived from an EMBL/GenBank/DDBJ whole genome shotgun (WGS) entry which is preliminary data.</text>
</comment>
<dbReference type="PROSITE" id="PS51257">
    <property type="entry name" value="PROKAR_LIPOPROTEIN"/>
    <property type="match status" value="1"/>
</dbReference>
<feature type="signal peptide" evidence="1">
    <location>
        <begin position="1"/>
        <end position="19"/>
    </location>
</feature>
<name>A0A4S2HD51_9PROT</name>
<proteinExistence type="predicted"/>
<evidence type="ECO:0000256" key="1">
    <source>
        <dbReference type="SAM" id="SignalP"/>
    </source>
</evidence>
<dbReference type="CDD" id="cd00104">
    <property type="entry name" value="KAZAL_FS"/>
    <property type="match status" value="1"/>
</dbReference>
<dbReference type="SUPFAM" id="SSF100895">
    <property type="entry name" value="Kazal-type serine protease inhibitors"/>
    <property type="match status" value="1"/>
</dbReference>
<sequence length="119" mass="12203">MRLMYLIAALVLAACQAPAPMPGEPDTPTQNPDRASAIGEACGGMMGLYCADEAAYCAYEPDAMCGAADQTGTCAIPPEVCTREYAPVCGCDGETYSNACVAASAGTSVAYEGECRKPD</sequence>